<accession>A0A0F6W4S6</accession>
<dbReference type="Gene3D" id="2.40.10.220">
    <property type="entry name" value="predicted glycosyltransferase like domains"/>
    <property type="match status" value="1"/>
</dbReference>
<dbReference type="SUPFAM" id="SSF141371">
    <property type="entry name" value="PilZ domain-like"/>
    <property type="match status" value="1"/>
</dbReference>
<evidence type="ECO:0000313" key="3">
    <source>
        <dbReference type="Proteomes" id="UP000034883"/>
    </source>
</evidence>
<keyword evidence="3" id="KW-1185">Reference proteome</keyword>
<organism evidence="2 3">
    <name type="scientific">Sandaracinus amylolyticus</name>
    <dbReference type="NCBI Taxonomy" id="927083"/>
    <lineage>
        <taxon>Bacteria</taxon>
        <taxon>Pseudomonadati</taxon>
        <taxon>Myxococcota</taxon>
        <taxon>Polyangia</taxon>
        <taxon>Polyangiales</taxon>
        <taxon>Sandaracinaceae</taxon>
        <taxon>Sandaracinus</taxon>
    </lineage>
</organism>
<dbReference type="GO" id="GO:0035438">
    <property type="term" value="F:cyclic-di-GMP binding"/>
    <property type="evidence" value="ECO:0007669"/>
    <property type="project" value="InterPro"/>
</dbReference>
<name>A0A0F6W4S6_9BACT</name>
<evidence type="ECO:0000259" key="1">
    <source>
        <dbReference type="Pfam" id="PF07238"/>
    </source>
</evidence>
<dbReference type="KEGG" id="samy:DB32_004554"/>
<evidence type="ECO:0000313" key="2">
    <source>
        <dbReference type="EMBL" id="AKF07405.1"/>
    </source>
</evidence>
<dbReference type="Proteomes" id="UP000034883">
    <property type="component" value="Chromosome"/>
</dbReference>
<gene>
    <name evidence="2" type="ORF">DB32_004554</name>
</gene>
<reference evidence="2 3" key="1">
    <citation type="submission" date="2015-03" db="EMBL/GenBank/DDBJ databases">
        <title>Genome assembly of Sandaracinus amylolyticus DSM 53668.</title>
        <authorList>
            <person name="Sharma G."/>
            <person name="Subramanian S."/>
        </authorList>
    </citation>
    <scope>NUCLEOTIDE SEQUENCE [LARGE SCALE GENOMIC DNA]</scope>
    <source>
        <strain evidence="2 3">DSM 53668</strain>
    </source>
</reference>
<sequence length="112" mass="12314">MAMQERREHERHAVWFPISVSSADGSGIAISYDVSSGGLLMACPGRIEPGAEVTVTFRLREGTPEQSARGRVLRVEENQPDGPWRWRIAVEFERAVPEIEGLLARSPAVATA</sequence>
<proteinExistence type="predicted"/>
<dbReference type="Pfam" id="PF07238">
    <property type="entry name" value="PilZ"/>
    <property type="match status" value="1"/>
</dbReference>
<dbReference type="STRING" id="927083.DB32_004554"/>
<dbReference type="AlphaFoldDB" id="A0A0F6W4S6"/>
<protein>
    <recommendedName>
        <fullName evidence="1">PilZ domain-containing protein</fullName>
    </recommendedName>
</protein>
<dbReference type="InterPro" id="IPR009875">
    <property type="entry name" value="PilZ_domain"/>
</dbReference>
<dbReference type="EMBL" id="CP011125">
    <property type="protein sequence ID" value="AKF07405.1"/>
    <property type="molecule type" value="Genomic_DNA"/>
</dbReference>
<feature type="domain" description="PilZ" evidence="1">
    <location>
        <begin position="5"/>
        <end position="98"/>
    </location>
</feature>